<dbReference type="SUPFAM" id="SSF56601">
    <property type="entry name" value="beta-lactamase/transpeptidase-like"/>
    <property type="match status" value="1"/>
</dbReference>
<keyword evidence="1" id="KW-1133">Transmembrane helix</keyword>
<dbReference type="AlphaFoldDB" id="A0A1M5DZJ2"/>
<evidence type="ECO:0000313" key="4">
    <source>
        <dbReference type="Proteomes" id="UP000184368"/>
    </source>
</evidence>
<evidence type="ECO:0000256" key="1">
    <source>
        <dbReference type="SAM" id="Phobius"/>
    </source>
</evidence>
<dbReference type="Pfam" id="PF00144">
    <property type="entry name" value="Beta-lactamase"/>
    <property type="match status" value="1"/>
</dbReference>
<organism evidence="3 4">
    <name type="scientific">Cnuella takakiae</name>
    <dbReference type="NCBI Taxonomy" id="1302690"/>
    <lineage>
        <taxon>Bacteria</taxon>
        <taxon>Pseudomonadati</taxon>
        <taxon>Bacteroidota</taxon>
        <taxon>Chitinophagia</taxon>
        <taxon>Chitinophagales</taxon>
        <taxon>Chitinophagaceae</taxon>
        <taxon>Cnuella</taxon>
    </lineage>
</organism>
<dbReference type="InterPro" id="IPR001466">
    <property type="entry name" value="Beta-lactam-related"/>
</dbReference>
<dbReference type="EMBL" id="FQUO01000011">
    <property type="protein sequence ID" value="SHF72294.1"/>
    <property type="molecule type" value="Genomic_DNA"/>
</dbReference>
<evidence type="ECO:0000259" key="2">
    <source>
        <dbReference type="Pfam" id="PF00144"/>
    </source>
</evidence>
<accession>A0A1M5DZJ2</accession>
<evidence type="ECO:0000313" key="3">
    <source>
        <dbReference type="EMBL" id="SHF72294.1"/>
    </source>
</evidence>
<dbReference type="Gene3D" id="3.40.710.10">
    <property type="entry name" value="DD-peptidase/beta-lactamase superfamily"/>
    <property type="match status" value="1"/>
</dbReference>
<feature type="transmembrane region" description="Helical" evidence="1">
    <location>
        <begin position="30"/>
        <end position="48"/>
    </location>
</feature>
<keyword evidence="4" id="KW-1185">Reference proteome</keyword>
<reference evidence="3 4" key="1">
    <citation type="submission" date="2016-11" db="EMBL/GenBank/DDBJ databases">
        <authorList>
            <person name="Jaros S."/>
            <person name="Januszkiewicz K."/>
            <person name="Wedrychowicz H."/>
        </authorList>
    </citation>
    <scope>NUCLEOTIDE SEQUENCE [LARGE SCALE GENOMIC DNA]</scope>
    <source>
        <strain evidence="3 4">DSM 26897</strain>
    </source>
</reference>
<proteinExistence type="predicted"/>
<feature type="domain" description="Beta-lactamase-related" evidence="2">
    <location>
        <begin position="73"/>
        <end position="445"/>
    </location>
</feature>
<dbReference type="Proteomes" id="UP000184368">
    <property type="component" value="Unassembled WGS sequence"/>
</dbReference>
<name>A0A1M5DZJ2_9BACT</name>
<dbReference type="PANTHER" id="PTHR43283">
    <property type="entry name" value="BETA-LACTAMASE-RELATED"/>
    <property type="match status" value="1"/>
</dbReference>
<dbReference type="PANTHER" id="PTHR43283:SF3">
    <property type="entry name" value="BETA-LACTAMASE FAMILY PROTEIN (AFU_ORTHOLOGUE AFUA_5G07500)"/>
    <property type="match status" value="1"/>
</dbReference>
<dbReference type="InterPro" id="IPR012338">
    <property type="entry name" value="Beta-lactam/transpept-like"/>
</dbReference>
<keyword evidence="1" id="KW-0812">Transmembrane</keyword>
<keyword evidence="1" id="KW-0472">Membrane</keyword>
<dbReference type="STRING" id="1302690.BUE76_19520"/>
<sequence length="453" mass="50910">MVNAVITIQNCLNLVVTCFHFYYSYMKQLFALLLFVFFFPTLLFSQNLKGPQQFAAANNLAETGFSAERLKRIDHWIENFVAAGKAPNVVVFVARNGRVVYHKAFGYSNIAQQRKATTGDVFRIASQTKAIATVALMTLFEEGRFLLDDPVSKYIPAFANAKLLVRYDTLNPVGGTFETAPLHRPITIRQLLSHTSGITYEHPLEQRPEFKVPTLNSMAPVRLADVVDRLATRPLLHEPGSGFYYGLNTEVVGRLVEVLSGDPLDVAIRKRVTEPLGMQDTYFYLPDSKKNRLVELYSKPSETAALKVHDNDTFRMYPVAGARTYFTAGAGMVSTASDYGRFCQMLLNGGSFNNKRILSPQTLTLMTSNQIGASWVWDREDKFGLGFELVTAGTRYLEPAPVGSFSWGGAYCSDYLVDPEHKLVIQTFTNVQPYAHYNELNKKLRSLIYQAMY</sequence>
<gene>
    <name evidence="3" type="ORF">SAMN05444008_111141</name>
</gene>
<dbReference type="InterPro" id="IPR050789">
    <property type="entry name" value="Diverse_Enzym_Activities"/>
</dbReference>
<protein>
    <submittedName>
        <fullName evidence="3">CubicO group peptidase, beta-lactamase class C family</fullName>
    </submittedName>
</protein>